<accession>A0A9W7XT82</accession>
<reference evidence="2" key="1">
    <citation type="submission" date="2022-07" db="EMBL/GenBank/DDBJ databases">
        <title>Phylogenomic reconstructions and comparative analyses of Kickxellomycotina fungi.</title>
        <authorList>
            <person name="Reynolds N.K."/>
            <person name="Stajich J.E."/>
            <person name="Barry K."/>
            <person name="Grigoriev I.V."/>
            <person name="Crous P."/>
            <person name="Smith M.E."/>
        </authorList>
    </citation>
    <scope>NUCLEOTIDE SEQUENCE</scope>
    <source>
        <strain evidence="2">NBRC 32514</strain>
    </source>
</reference>
<name>A0A9W7XT82_9FUNG</name>
<dbReference type="OrthoDB" id="49605at2759"/>
<dbReference type="Proteomes" id="UP001149813">
    <property type="component" value="Unassembled WGS sequence"/>
</dbReference>
<dbReference type="PANTHER" id="PTHR47795:SF1">
    <property type="entry name" value="DNA-DEPENDENT METALLOPROTEASE WSS1 HOMOLOG 2"/>
    <property type="match status" value="1"/>
</dbReference>
<dbReference type="Gene3D" id="3.10.20.90">
    <property type="entry name" value="Phosphatidylinositol 3-kinase Catalytic Subunit, Chain A, domain 1"/>
    <property type="match status" value="1"/>
</dbReference>
<evidence type="ECO:0000259" key="1">
    <source>
        <dbReference type="PROSITE" id="PS51397"/>
    </source>
</evidence>
<evidence type="ECO:0000313" key="2">
    <source>
        <dbReference type="EMBL" id="KAJ1720314.1"/>
    </source>
</evidence>
<evidence type="ECO:0000313" key="3">
    <source>
        <dbReference type="Proteomes" id="UP001149813"/>
    </source>
</evidence>
<dbReference type="AlphaFoldDB" id="A0A9W7XT82"/>
<feature type="domain" description="WLM" evidence="1">
    <location>
        <begin position="115"/>
        <end position="304"/>
    </location>
</feature>
<protein>
    <recommendedName>
        <fullName evidence="1">WLM domain-containing protein</fullName>
    </recommendedName>
</protein>
<dbReference type="EMBL" id="JANBOJ010000272">
    <property type="protein sequence ID" value="KAJ1720314.1"/>
    <property type="molecule type" value="Genomic_DNA"/>
</dbReference>
<keyword evidence="3" id="KW-1185">Reference proteome</keyword>
<dbReference type="GO" id="GO:0070628">
    <property type="term" value="F:proteasome binding"/>
    <property type="evidence" value="ECO:0007669"/>
    <property type="project" value="TreeGrafter"/>
</dbReference>
<dbReference type="Pfam" id="PF08325">
    <property type="entry name" value="WLM"/>
    <property type="match status" value="1"/>
</dbReference>
<dbReference type="PROSITE" id="PS51397">
    <property type="entry name" value="WLM"/>
    <property type="match status" value="1"/>
</dbReference>
<sequence>MADTAHWFTLAYKGSSQRLDTSSVPTLGALNAHIEQHYGVRRAQQKLLARGLLQGAETTPLADLIASGSKVLLMGTPAATLDQQQQRFAQWQEAQRTHAKYAATSADVRRTAGPADKQHAEYTFHSLQTLDGLPQADRALALLRRLCNDEGVRQIMLRRQYSVGVLLELHPRERTILGYNRNRGEVIALRLRTDDLQGFRTYESVRDVLMHELAHMVWDEHDERFHRLNREHCREVVELDWTRRGQTVGRPGARFYEPRVEDAAEVDGGALGPQGFVLGGSVPDGAQDASAAELAYRAWQRRAAGGK</sequence>
<proteinExistence type="predicted"/>
<gene>
    <name evidence="2" type="ORF">LPJ53_005045</name>
</gene>
<dbReference type="PANTHER" id="PTHR47795">
    <property type="entry name" value="UBIQUITIN AND WLM DOMAIN-CONTAINING METALLOPROTEASE SPCC1442.07C"/>
    <property type="match status" value="1"/>
</dbReference>
<organism evidence="2 3">
    <name type="scientific">Coemansia erecta</name>
    <dbReference type="NCBI Taxonomy" id="147472"/>
    <lineage>
        <taxon>Eukaryota</taxon>
        <taxon>Fungi</taxon>
        <taxon>Fungi incertae sedis</taxon>
        <taxon>Zoopagomycota</taxon>
        <taxon>Kickxellomycotina</taxon>
        <taxon>Kickxellomycetes</taxon>
        <taxon>Kickxellales</taxon>
        <taxon>Kickxellaceae</taxon>
        <taxon>Coemansia</taxon>
    </lineage>
</organism>
<dbReference type="InterPro" id="IPR013536">
    <property type="entry name" value="WLM_dom"/>
</dbReference>
<comment type="caution">
    <text evidence="2">The sequence shown here is derived from an EMBL/GenBank/DDBJ whole genome shotgun (WGS) entry which is preliminary data.</text>
</comment>